<sequence length="198" mass="21945">MTGMPPWTEPRATPPGQRLVDEVPVRHYGRVPSVDARTWTLSITGDTASGEDTHIDYEQLVALGETDVVADLHCVSKVTGQDLRWRGVLARAVVDLAPPADGVEHALVVAEYGYAATLRVEDLSSPRALLALALDGAPLAPERGGPVRLVVPHLYSFKGPKWLREICYTSTPERGFWEERGYHLVGDAWREERYAYQE</sequence>
<reference evidence="3" key="1">
    <citation type="journal article" date="2019" name="Int. J. Syst. Evol. Microbiol.">
        <title>The Global Catalogue of Microorganisms (GCM) 10K type strain sequencing project: providing services to taxonomists for standard genome sequencing and annotation.</title>
        <authorList>
            <consortium name="The Broad Institute Genomics Platform"/>
            <consortium name="The Broad Institute Genome Sequencing Center for Infectious Disease"/>
            <person name="Wu L."/>
            <person name="Ma J."/>
        </authorList>
    </citation>
    <scope>NUCLEOTIDE SEQUENCE [LARGE SCALE GENOMIC DNA]</scope>
    <source>
        <strain evidence="3">NBRC 105830</strain>
    </source>
</reference>
<dbReference type="EMBL" id="BSUJ01000001">
    <property type="protein sequence ID" value="GMA19429.1"/>
    <property type="molecule type" value="Genomic_DNA"/>
</dbReference>
<evidence type="ECO:0000259" key="1">
    <source>
        <dbReference type="Pfam" id="PF00174"/>
    </source>
</evidence>
<dbReference type="Gene3D" id="3.90.420.10">
    <property type="entry name" value="Oxidoreductase, molybdopterin-binding domain"/>
    <property type="match status" value="1"/>
</dbReference>
<organism evidence="2 3">
    <name type="scientific">Arsenicicoccus piscis</name>
    <dbReference type="NCBI Taxonomy" id="673954"/>
    <lineage>
        <taxon>Bacteria</taxon>
        <taxon>Bacillati</taxon>
        <taxon>Actinomycetota</taxon>
        <taxon>Actinomycetes</taxon>
        <taxon>Micrococcales</taxon>
        <taxon>Intrasporangiaceae</taxon>
        <taxon>Arsenicicoccus</taxon>
    </lineage>
</organism>
<gene>
    <name evidence="2" type="ORF">GCM10025862_14500</name>
</gene>
<dbReference type="SUPFAM" id="SSF56524">
    <property type="entry name" value="Oxidoreductase molybdopterin-binding domain"/>
    <property type="match status" value="1"/>
</dbReference>
<dbReference type="InterPro" id="IPR036374">
    <property type="entry name" value="OxRdtase_Mopterin-bd_sf"/>
</dbReference>
<dbReference type="PANTHER" id="PTHR43032">
    <property type="entry name" value="PROTEIN-METHIONINE-SULFOXIDE REDUCTASE"/>
    <property type="match status" value="1"/>
</dbReference>
<evidence type="ECO:0000313" key="3">
    <source>
        <dbReference type="Proteomes" id="UP001157109"/>
    </source>
</evidence>
<keyword evidence="3" id="KW-1185">Reference proteome</keyword>
<dbReference type="PANTHER" id="PTHR43032:SF4">
    <property type="entry name" value="OXIDOREDUCTASE MOLYBDOPTERIN-BINDING DOMAIN-CONTAINING PROTEIN"/>
    <property type="match status" value="1"/>
</dbReference>
<protein>
    <submittedName>
        <fullName evidence="2">Oxidoreductase</fullName>
    </submittedName>
</protein>
<accession>A0ABQ6HPR5</accession>
<name>A0ABQ6HPR5_9MICO</name>
<evidence type="ECO:0000313" key="2">
    <source>
        <dbReference type="EMBL" id="GMA19429.1"/>
    </source>
</evidence>
<proteinExistence type="predicted"/>
<dbReference type="Pfam" id="PF00174">
    <property type="entry name" value="Oxidored_molyb"/>
    <property type="match status" value="1"/>
</dbReference>
<dbReference type="InterPro" id="IPR000572">
    <property type="entry name" value="OxRdtase_Mopterin-bd_dom"/>
</dbReference>
<feature type="domain" description="Oxidoreductase molybdopterin-binding" evidence="1">
    <location>
        <begin position="29"/>
        <end position="177"/>
    </location>
</feature>
<comment type="caution">
    <text evidence="2">The sequence shown here is derived from an EMBL/GenBank/DDBJ whole genome shotgun (WGS) entry which is preliminary data.</text>
</comment>
<dbReference type="Proteomes" id="UP001157109">
    <property type="component" value="Unassembled WGS sequence"/>
</dbReference>